<feature type="transmembrane region" description="Helical" evidence="1">
    <location>
        <begin position="303"/>
        <end position="330"/>
    </location>
</feature>
<keyword evidence="1" id="KW-0472">Membrane</keyword>
<keyword evidence="1" id="KW-0812">Transmembrane</keyword>
<dbReference type="AlphaFoldDB" id="A0AAN8G4F2"/>
<feature type="domain" description="7TM GPCR serpentine receptor class x (Srx)" evidence="2">
    <location>
        <begin position="127"/>
        <end position="329"/>
    </location>
</feature>
<accession>A0AAN8G4F2</accession>
<dbReference type="Gene3D" id="1.20.1070.10">
    <property type="entry name" value="Rhodopsin 7-helix transmembrane proteins"/>
    <property type="match status" value="1"/>
</dbReference>
<dbReference type="Pfam" id="PF10328">
    <property type="entry name" value="7TM_GPCR_Srx"/>
    <property type="match status" value="1"/>
</dbReference>
<proteinExistence type="predicted"/>
<keyword evidence="4" id="KW-1185">Reference proteome</keyword>
<reference evidence="3 4" key="1">
    <citation type="submission" date="2019-10" db="EMBL/GenBank/DDBJ databases">
        <title>Assembly and Annotation for the nematode Trichostrongylus colubriformis.</title>
        <authorList>
            <person name="Martin J."/>
        </authorList>
    </citation>
    <scope>NUCLEOTIDE SEQUENCE [LARGE SCALE GENOMIC DNA]</scope>
    <source>
        <strain evidence="3">G859</strain>
        <tissue evidence="3">Whole worm</tissue>
    </source>
</reference>
<evidence type="ECO:0000313" key="3">
    <source>
        <dbReference type="EMBL" id="KAK5980593.1"/>
    </source>
</evidence>
<gene>
    <name evidence="3" type="ORF">GCK32_012669</name>
</gene>
<feature type="transmembrane region" description="Helical" evidence="1">
    <location>
        <begin position="231"/>
        <end position="254"/>
    </location>
</feature>
<dbReference type="EMBL" id="WIXE01007236">
    <property type="protein sequence ID" value="KAK5980593.1"/>
    <property type="molecule type" value="Genomic_DNA"/>
</dbReference>
<protein>
    <recommendedName>
        <fullName evidence="2">7TM GPCR serpentine receptor class x (Srx) domain-containing protein</fullName>
    </recommendedName>
</protein>
<keyword evidence="1" id="KW-1133">Transmembrane helix</keyword>
<dbReference type="SUPFAM" id="SSF81321">
    <property type="entry name" value="Family A G protein-coupled receptor-like"/>
    <property type="match status" value="1"/>
</dbReference>
<dbReference type="CDD" id="cd00637">
    <property type="entry name" value="7tm_classA_rhodopsin-like"/>
    <property type="match status" value="1"/>
</dbReference>
<feature type="transmembrane region" description="Helical" evidence="1">
    <location>
        <begin position="32"/>
        <end position="53"/>
    </location>
</feature>
<sequence>MEFIRNTIGYILKIVFTNRWSLGLLHYMRVNALAIFTTLVISILVITVFNKLISPYFHEHYKRLLFYDDALQHMKDVLEMDYDVLWNQPEFCLAFLKFHEAYQTFVAEARSDFSGKIMKVSRYNKRSHYFPDAVGMVLGNFVGGAFYLGGVLTQVLASVNRLIASFSIHVYNRFCTLRNTTILIILCWVGTLCLAVTYSLNGIGYVFDEVYLIWAGDGQQQSADAFEYVGFLVYASTATMFTLNVVTFGKLLLVTRSNTVLSNAESTKRMKRNKVLLAQKVSQDSLYLVDMLFAQLLSGLLPYNWWLFLCLTFVWLSLNTMDGIVMIVFVKELSDPLRRQFQRIFSRLIPTKQGQAELFQRRKSRMMSVATISNSGKS</sequence>
<dbReference type="InterPro" id="IPR019430">
    <property type="entry name" value="7TM_GPCR_serpentine_rcpt_Srx"/>
</dbReference>
<feature type="transmembrane region" description="Helical" evidence="1">
    <location>
        <begin position="183"/>
        <end position="207"/>
    </location>
</feature>
<evidence type="ECO:0000313" key="4">
    <source>
        <dbReference type="Proteomes" id="UP001331761"/>
    </source>
</evidence>
<organism evidence="3 4">
    <name type="scientific">Trichostrongylus colubriformis</name>
    <name type="common">Black scour worm</name>
    <dbReference type="NCBI Taxonomy" id="6319"/>
    <lineage>
        <taxon>Eukaryota</taxon>
        <taxon>Metazoa</taxon>
        <taxon>Ecdysozoa</taxon>
        <taxon>Nematoda</taxon>
        <taxon>Chromadorea</taxon>
        <taxon>Rhabditida</taxon>
        <taxon>Rhabditina</taxon>
        <taxon>Rhabditomorpha</taxon>
        <taxon>Strongyloidea</taxon>
        <taxon>Trichostrongylidae</taxon>
        <taxon>Trichostrongylus</taxon>
    </lineage>
</organism>
<evidence type="ECO:0000259" key="2">
    <source>
        <dbReference type="Pfam" id="PF10328"/>
    </source>
</evidence>
<comment type="caution">
    <text evidence="3">The sequence shown here is derived from an EMBL/GenBank/DDBJ whole genome shotgun (WGS) entry which is preliminary data.</text>
</comment>
<dbReference type="PANTHER" id="PTHR23013">
    <property type="entry name" value="SERPENTINE RECEPTOR"/>
    <property type="match status" value="1"/>
</dbReference>
<dbReference type="Proteomes" id="UP001331761">
    <property type="component" value="Unassembled WGS sequence"/>
</dbReference>
<name>A0AAN8G4F2_TRICO</name>
<evidence type="ECO:0000256" key="1">
    <source>
        <dbReference type="SAM" id="Phobius"/>
    </source>
</evidence>
<dbReference type="PANTHER" id="PTHR23013:SF27">
    <property type="entry name" value="G-PROTEIN COUPLED RECEPTORS FAMILY 1 PROFILE DOMAIN-CONTAINING PROTEIN"/>
    <property type="match status" value="1"/>
</dbReference>